<comment type="caution">
    <text evidence="2">The sequence shown here is derived from an EMBL/GenBank/DDBJ whole genome shotgun (WGS) entry which is preliminary data.</text>
</comment>
<organism evidence="2">
    <name type="scientific">Streptomyces alkaliphilus</name>
    <dbReference type="NCBI Taxonomy" id="1472722"/>
    <lineage>
        <taxon>Bacteria</taxon>
        <taxon>Bacillati</taxon>
        <taxon>Actinomycetota</taxon>
        <taxon>Actinomycetes</taxon>
        <taxon>Kitasatosporales</taxon>
        <taxon>Streptomycetaceae</taxon>
        <taxon>Streptomyces</taxon>
    </lineage>
</organism>
<sequence length="79" mass="8256">MVWSLMVDTGGGGPVASRAPEGPPGPGETVEAVLYGTAPPVRQVRKVLESAFSAEERGTVPGEHEVEVRLRLSGRDTDG</sequence>
<evidence type="ECO:0000256" key="1">
    <source>
        <dbReference type="SAM" id="MobiDB-lite"/>
    </source>
</evidence>
<dbReference type="EMBL" id="VJYJ02001122">
    <property type="protein sequence ID" value="MQS09979.1"/>
    <property type="molecule type" value="Genomic_DNA"/>
</dbReference>
<feature type="region of interest" description="Disordered" evidence="1">
    <location>
        <begin position="1"/>
        <end position="26"/>
    </location>
</feature>
<dbReference type="Proteomes" id="UP000315516">
    <property type="component" value="Unassembled WGS sequence"/>
</dbReference>
<dbReference type="AlphaFoldDB" id="A0A646IGW6"/>
<reference evidence="2" key="1">
    <citation type="submission" date="2019-10" db="EMBL/GenBank/DDBJ databases">
        <title>Streptomyces sp. nov., a novel actinobacterium isolated from alkaline environment.</title>
        <authorList>
            <person name="Golinska P."/>
        </authorList>
    </citation>
    <scope>NUCLEOTIDE SEQUENCE</scope>
    <source>
        <strain evidence="2">IF17</strain>
    </source>
</reference>
<proteinExistence type="predicted"/>
<accession>A0A646IGW6</accession>
<name>A0A646IGW6_9ACTN</name>
<gene>
    <name evidence="2" type="ORF">FNX48_023265</name>
</gene>
<protein>
    <submittedName>
        <fullName evidence="2">Uncharacterized protein</fullName>
    </submittedName>
</protein>
<evidence type="ECO:0000313" key="2">
    <source>
        <dbReference type="EMBL" id="MQS09979.1"/>
    </source>
</evidence>